<dbReference type="Proteomes" id="UP000642070">
    <property type="component" value="Unassembled WGS sequence"/>
</dbReference>
<dbReference type="InterPro" id="IPR001753">
    <property type="entry name" value="Enoyl-CoA_hydra/iso"/>
</dbReference>
<evidence type="ECO:0000313" key="2">
    <source>
        <dbReference type="EMBL" id="GGM62132.1"/>
    </source>
</evidence>
<protein>
    <submittedName>
        <fullName evidence="2">Enoyl-CoA hydratase</fullName>
    </submittedName>
</protein>
<name>A0A917X3N9_9ACTN</name>
<organism evidence="2 3">
    <name type="scientific">Dactylosporangium sucinum</name>
    <dbReference type="NCBI Taxonomy" id="1424081"/>
    <lineage>
        <taxon>Bacteria</taxon>
        <taxon>Bacillati</taxon>
        <taxon>Actinomycetota</taxon>
        <taxon>Actinomycetes</taxon>
        <taxon>Micromonosporales</taxon>
        <taxon>Micromonosporaceae</taxon>
        <taxon>Dactylosporangium</taxon>
    </lineage>
</organism>
<reference evidence="2" key="1">
    <citation type="journal article" date="2014" name="Int. J. Syst. Evol. Microbiol.">
        <title>Complete genome sequence of Corynebacterium casei LMG S-19264T (=DSM 44701T), isolated from a smear-ripened cheese.</title>
        <authorList>
            <consortium name="US DOE Joint Genome Institute (JGI-PGF)"/>
            <person name="Walter F."/>
            <person name="Albersmeier A."/>
            <person name="Kalinowski J."/>
            <person name="Ruckert C."/>
        </authorList>
    </citation>
    <scope>NUCLEOTIDE SEQUENCE</scope>
    <source>
        <strain evidence="2">JCM 19831</strain>
    </source>
</reference>
<dbReference type="PANTHER" id="PTHR43459">
    <property type="entry name" value="ENOYL-COA HYDRATASE"/>
    <property type="match status" value="1"/>
</dbReference>
<gene>
    <name evidence="2" type="primary">echA10</name>
    <name evidence="2" type="ORF">GCM10007977_074520</name>
</gene>
<dbReference type="PANTHER" id="PTHR43459:SF1">
    <property type="entry name" value="EG:BACN32G11.4 PROTEIN"/>
    <property type="match status" value="1"/>
</dbReference>
<reference evidence="2" key="2">
    <citation type="submission" date="2020-09" db="EMBL/GenBank/DDBJ databases">
        <authorList>
            <person name="Sun Q."/>
            <person name="Ohkuma M."/>
        </authorList>
    </citation>
    <scope>NUCLEOTIDE SEQUENCE</scope>
    <source>
        <strain evidence="2">JCM 19831</strain>
    </source>
</reference>
<accession>A0A917X3N9</accession>
<dbReference type="Gene3D" id="3.90.226.10">
    <property type="entry name" value="2-enoyl-CoA Hydratase, Chain A, domain 1"/>
    <property type="match status" value="1"/>
</dbReference>
<dbReference type="CDD" id="cd06558">
    <property type="entry name" value="crotonase-like"/>
    <property type="match status" value="1"/>
</dbReference>
<dbReference type="GO" id="GO:0003824">
    <property type="term" value="F:catalytic activity"/>
    <property type="evidence" value="ECO:0007669"/>
    <property type="project" value="UniProtKB-ARBA"/>
</dbReference>
<dbReference type="Gene3D" id="1.10.12.10">
    <property type="entry name" value="Lyase 2-enoyl-coa Hydratase, Chain A, domain 2"/>
    <property type="match status" value="1"/>
</dbReference>
<dbReference type="EMBL" id="BMPI01000046">
    <property type="protein sequence ID" value="GGM62132.1"/>
    <property type="molecule type" value="Genomic_DNA"/>
</dbReference>
<dbReference type="InterPro" id="IPR014748">
    <property type="entry name" value="Enoyl-CoA_hydra_C"/>
</dbReference>
<sequence length="292" mass="30297">MEVSPGPPPGRTRAGATRAYGADMTVWIDEEYVPSLAVARAGGAVRIELRRPGSLNAFDTPTAKAFRDLLQRLGDDTSVRSVLITGAGRAFSAGADVRTQFGDEAARDVVETELREITTPTILALRRMAKPVIAAVNGAAAGLGCSLALACDLVLAAESAYFLLAFANIGLTPDGGASLLVPARVGLGRAFVLALLAERLPAREALGWGLADRVIPDADLRATAEELALRLATGPTRAFAATKEAINRSTLGGLAAALETEATLQGGLVRSADFLEGTAAFTAKRSPKFAGR</sequence>
<comment type="similarity">
    <text evidence="1">Belongs to the enoyl-CoA hydratase/isomerase family.</text>
</comment>
<comment type="caution">
    <text evidence="2">The sequence shown here is derived from an EMBL/GenBank/DDBJ whole genome shotgun (WGS) entry which is preliminary data.</text>
</comment>
<dbReference type="Pfam" id="PF00378">
    <property type="entry name" value="ECH_1"/>
    <property type="match status" value="1"/>
</dbReference>
<proteinExistence type="inferred from homology"/>
<evidence type="ECO:0000256" key="1">
    <source>
        <dbReference type="ARBA" id="ARBA00005254"/>
    </source>
</evidence>
<dbReference type="SUPFAM" id="SSF52096">
    <property type="entry name" value="ClpP/crotonase"/>
    <property type="match status" value="1"/>
</dbReference>
<evidence type="ECO:0000313" key="3">
    <source>
        <dbReference type="Proteomes" id="UP000642070"/>
    </source>
</evidence>
<dbReference type="AlphaFoldDB" id="A0A917X3N9"/>
<keyword evidence="3" id="KW-1185">Reference proteome</keyword>
<dbReference type="InterPro" id="IPR029045">
    <property type="entry name" value="ClpP/crotonase-like_dom_sf"/>
</dbReference>